<evidence type="ECO:0000313" key="6">
    <source>
        <dbReference type="EMBL" id="PEG34239.1"/>
    </source>
</evidence>
<dbReference type="Gene3D" id="1.10.10.10">
    <property type="entry name" value="Winged helix-like DNA-binding domain superfamily/Winged helix DNA-binding domain"/>
    <property type="match status" value="1"/>
</dbReference>
<dbReference type="PANTHER" id="PTHR43537:SF45">
    <property type="entry name" value="GNTR FAMILY REGULATORY PROTEIN"/>
    <property type="match status" value="1"/>
</dbReference>
<sequence length="215" mass="23690">MSTALRRVSLREQALDVLRQALVSGEIKPGDIYSAAALAERLGVSNSPVREAMLTLVHEGLMEAVPNRGFRVVPLSDADLDEIYRLRLMLEVPAMVQLAERGIADDRERLTALAEDIEKAAADRDVIRFLEADRAFHLELLGLLGNGRLVSIVANLRDQTRLYGLKALAAQNMLGSSAAEHRRLLAAIDAGDAQEVDRLARAHLEHTRREWAGTL</sequence>
<reference evidence="5 8" key="2">
    <citation type="journal article" date="2019" name="Emerg. Microbes Infect.">
        <title>Comprehensive subspecies identification of 175 nontuberculous mycobacteria species based on 7547 genomic profiles.</title>
        <authorList>
            <person name="Matsumoto Y."/>
            <person name="Kinjo T."/>
            <person name="Motooka D."/>
            <person name="Nabeya D."/>
            <person name="Jung N."/>
            <person name="Uechi K."/>
            <person name="Horii T."/>
            <person name="Iida T."/>
            <person name="Fujita J."/>
            <person name="Nakamura S."/>
        </authorList>
    </citation>
    <scope>NUCLEOTIDE SEQUENCE [LARGE SCALE GENOMIC DNA]</scope>
    <source>
        <strain evidence="5 8">JCM 6377</strain>
    </source>
</reference>
<dbReference type="EMBL" id="PDCP01000072">
    <property type="protein sequence ID" value="PEG34239.1"/>
    <property type="molecule type" value="Genomic_DNA"/>
</dbReference>
<dbReference type="PROSITE" id="PS50949">
    <property type="entry name" value="HTH_GNTR"/>
    <property type="match status" value="1"/>
</dbReference>
<evidence type="ECO:0000313" key="8">
    <source>
        <dbReference type="Proteomes" id="UP000465302"/>
    </source>
</evidence>
<dbReference type="SUPFAM" id="SSF46785">
    <property type="entry name" value="Winged helix' DNA-binding domain"/>
    <property type="match status" value="1"/>
</dbReference>
<evidence type="ECO:0000256" key="3">
    <source>
        <dbReference type="ARBA" id="ARBA00023163"/>
    </source>
</evidence>
<evidence type="ECO:0000256" key="2">
    <source>
        <dbReference type="ARBA" id="ARBA00023125"/>
    </source>
</evidence>
<dbReference type="InterPro" id="IPR036390">
    <property type="entry name" value="WH_DNA-bd_sf"/>
</dbReference>
<dbReference type="AlphaFoldDB" id="A0A2A7MRP3"/>
<keyword evidence="7" id="KW-1185">Reference proteome</keyword>
<proteinExistence type="predicted"/>
<evidence type="ECO:0000313" key="7">
    <source>
        <dbReference type="Proteomes" id="UP000220914"/>
    </source>
</evidence>
<dbReference type="Gene3D" id="1.20.120.530">
    <property type="entry name" value="GntR ligand-binding domain-like"/>
    <property type="match status" value="1"/>
</dbReference>
<reference evidence="5" key="3">
    <citation type="submission" date="2020-02" db="EMBL/GenBank/DDBJ databases">
        <authorList>
            <person name="Matsumoto Y."/>
            <person name="Motooka D."/>
            <person name="Nakamura S."/>
        </authorList>
    </citation>
    <scope>NUCLEOTIDE SEQUENCE</scope>
    <source>
        <strain evidence="5">JCM 6377</strain>
    </source>
</reference>
<keyword evidence="1" id="KW-0805">Transcription regulation</keyword>
<dbReference type="InterPro" id="IPR000524">
    <property type="entry name" value="Tscrpt_reg_HTH_GntR"/>
</dbReference>
<protein>
    <submittedName>
        <fullName evidence="6">GntR family transcriptional regulator</fullName>
    </submittedName>
</protein>
<dbReference type="OrthoDB" id="3186208at2"/>
<keyword evidence="2" id="KW-0238">DNA-binding</keyword>
<dbReference type="Proteomes" id="UP000220914">
    <property type="component" value="Unassembled WGS sequence"/>
</dbReference>
<dbReference type="Pfam" id="PF07729">
    <property type="entry name" value="FCD"/>
    <property type="match status" value="1"/>
</dbReference>
<dbReference type="SMART" id="SM00345">
    <property type="entry name" value="HTH_GNTR"/>
    <property type="match status" value="1"/>
</dbReference>
<keyword evidence="3" id="KW-0804">Transcription</keyword>
<name>A0A2A7MRP3_MYCAG</name>
<evidence type="ECO:0000256" key="1">
    <source>
        <dbReference type="ARBA" id="ARBA00023015"/>
    </source>
</evidence>
<evidence type="ECO:0000313" key="5">
    <source>
        <dbReference type="EMBL" id="GFG49679.1"/>
    </source>
</evidence>
<dbReference type="InterPro" id="IPR011711">
    <property type="entry name" value="GntR_C"/>
</dbReference>
<gene>
    <name evidence="6" type="ORF">CQY20_26640</name>
    <name evidence="5" type="ORF">MAGR_11200</name>
</gene>
<dbReference type="RefSeq" id="WP_097943197.1">
    <property type="nucleotide sequence ID" value="NZ_BLKS01000001.1"/>
</dbReference>
<dbReference type="SUPFAM" id="SSF48008">
    <property type="entry name" value="GntR ligand-binding domain-like"/>
    <property type="match status" value="1"/>
</dbReference>
<evidence type="ECO:0000259" key="4">
    <source>
        <dbReference type="PROSITE" id="PS50949"/>
    </source>
</evidence>
<dbReference type="Pfam" id="PF00392">
    <property type="entry name" value="GntR"/>
    <property type="match status" value="1"/>
</dbReference>
<reference evidence="6 7" key="1">
    <citation type="submission" date="2017-10" db="EMBL/GenBank/DDBJ databases">
        <title>The new phylogeny of genus Mycobacterium.</title>
        <authorList>
            <person name="Tortoli E."/>
            <person name="Trovato A."/>
            <person name="Cirillo D.M."/>
        </authorList>
    </citation>
    <scope>NUCLEOTIDE SEQUENCE [LARGE SCALE GENOMIC DNA]</scope>
    <source>
        <strain evidence="6 7">CCUG37673</strain>
    </source>
</reference>
<organism evidence="6 7">
    <name type="scientific">Mycolicibacterium agri</name>
    <name type="common">Mycobacterium agri</name>
    <dbReference type="NCBI Taxonomy" id="36811"/>
    <lineage>
        <taxon>Bacteria</taxon>
        <taxon>Bacillati</taxon>
        <taxon>Actinomycetota</taxon>
        <taxon>Actinomycetes</taxon>
        <taxon>Mycobacteriales</taxon>
        <taxon>Mycobacteriaceae</taxon>
        <taxon>Mycolicibacterium</taxon>
    </lineage>
</organism>
<dbReference type="EMBL" id="BLKS01000001">
    <property type="protein sequence ID" value="GFG49679.1"/>
    <property type="molecule type" value="Genomic_DNA"/>
</dbReference>
<comment type="caution">
    <text evidence="6">The sequence shown here is derived from an EMBL/GenBank/DDBJ whole genome shotgun (WGS) entry which is preliminary data.</text>
</comment>
<accession>A0A2A7MRP3</accession>
<dbReference type="PANTHER" id="PTHR43537">
    <property type="entry name" value="TRANSCRIPTIONAL REGULATOR, GNTR FAMILY"/>
    <property type="match status" value="1"/>
</dbReference>
<dbReference type="InterPro" id="IPR008920">
    <property type="entry name" value="TF_FadR/GntR_C"/>
</dbReference>
<dbReference type="Proteomes" id="UP000465302">
    <property type="component" value="Unassembled WGS sequence"/>
</dbReference>
<dbReference type="SMART" id="SM00895">
    <property type="entry name" value="FCD"/>
    <property type="match status" value="1"/>
</dbReference>
<dbReference type="GO" id="GO:0003700">
    <property type="term" value="F:DNA-binding transcription factor activity"/>
    <property type="evidence" value="ECO:0007669"/>
    <property type="project" value="InterPro"/>
</dbReference>
<dbReference type="GO" id="GO:0003677">
    <property type="term" value="F:DNA binding"/>
    <property type="evidence" value="ECO:0007669"/>
    <property type="project" value="UniProtKB-KW"/>
</dbReference>
<dbReference type="CDD" id="cd07377">
    <property type="entry name" value="WHTH_GntR"/>
    <property type="match status" value="1"/>
</dbReference>
<feature type="domain" description="HTH gntR-type" evidence="4">
    <location>
        <begin position="8"/>
        <end position="75"/>
    </location>
</feature>
<dbReference type="InterPro" id="IPR036388">
    <property type="entry name" value="WH-like_DNA-bd_sf"/>
</dbReference>